<sequence length="193" mass="22126">MVVVLRHLYIFTIYDCKSSVFSCYQVSSFSASGRVATTGFLLPSLNADVSDSVQSTVVAKPSGFRSEDFPRIPSHVFFCFSRAKLLRSTMFSWRSFFVVAHDFCLVETSDDCPPMKSFRLANRFHPLVSVSRRVIKTGFLSCRLSRCCTDHCDVVHVACQAKWDWGGFRADYYVFRLKVNFRVGLRTFAYRKL</sequence>
<dbReference type="Proteomes" id="UP000483820">
    <property type="component" value="Chromosome IV"/>
</dbReference>
<dbReference type="AlphaFoldDB" id="A0A6A5GMC0"/>
<accession>A0A6A5GMC0</accession>
<proteinExistence type="predicted"/>
<dbReference type="KEGG" id="crq:GCK72_012241"/>
<dbReference type="CTD" id="78775404"/>
<dbReference type="EMBL" id="WUAV01000004">
    <property type="protein sequence ID" value="KAF1755791.1"/>
    <property type="molecule type" value="Genomic_DNA"/>
</dbReference>
<dbReference type="RefSeq" id="XP_053583724.1">
    <property type="nucleotide sequence ID" value="XM_053728952.1"/>
</dbReference>
<gene>
    <name evidence="1" type="ORF">GCK72_012241</name>
</gene>
<evidence type="ECO:0000313" key="2">
    <source>
        <dbReference type="Proteomes" id="UP000483820"/>
    </source>
</evidence>
<protein>
    <submittedName>
        <fullName evidence="1">Uncharacterized protein</fullName>
    </submittedName>
</protein>
<evidence type="ECO:0000313" key="1">
    <source>
        <dbReference type="EMBL" id="KAF1755791.1"/>
    </source>
</evidence>
<reference evidence="1 2" key="1">
    <citation type="submission" date="2019-12" db="EMBL/GenBank/DDBJ databases">
        <title>Chromosome-level assembly of the Caenorhabditis remanei genome.</title>
        <authorList>
            <person name="Teterina A.A."/>
            <person name="Willis J.H."/>
            <person name="Phillips P.C."/>
        </authorList>
    </citation>
    <scope>NUCLEOTIDE SEQUENCE [LARGE SCALE GENOMIC DNA]</scope>
    <source>
        <strain evidence="1 2">PX506</strain>
        <tissue evidence="1">Whole organism</tissue>
    </source>
</reference>
<organism evidence="1 2">
    <name type="scientific">Caenorhabditis remanei</name>
    <name type="common">Caenorhabditis vulgaris</name>
    <dbReference type="NCBI Taxonomy" id="31234"/>
    <lineage>
        <taxon>Eukaryota</taxon>
        <taxon>Metazoa</taxon>
        <taxon>Ecdysozoa</taxon>
        <taxon>Nematoda</taxon>
        <taxon>Chromadorea</taxon>
        <taxon>Rhabditida</taxon>
        <taxon>Rhabditina</taxon>
        <taxon>Rhabditomorpha</taxon>
        <taxon>Rhabditoidea</taxon>
        <taxon>Rhabditidae</taxon>
        <taxon>Peloderinae</taxon>
        <taxon>Caenorhabditis</taxon>
    </lineage>
</organism>
<comment type="caution">
    <text evidence="1">The sequence shown here is derived from an EMBL/GenBank/DDBJ whole genome shotgun (WGS) entry which is preliminary data.</text>
</comment>
<name>A0A6A5GMC0_CAERE</name>
<dbReference type="GeneID" id="78775404"/>